<feature type="compositionally biased region" description="Polar residues" evidence="6">
    <location>
        <begin position="548"/>
        <end position="557"/>
    </location>
</feature>
<evidence type="ECO:0000256" key="4">
    <source>
        <dbReference type="ARBA" id="ARBA00022989"/>
    </source>
</evidence>
<feature type="transmembrane region" description="Helical" evidence="7">
    <location>
        <begin position="319"/>
        <end position="340"/>
    </location>
</feature>
<evidence type="ECO:0000256" key="5">
    <source>
        <dbReference type="ARBA" id="ARBA00023136"/>
    </source>
</evidence>
<dbReference type="PANTHER" id="PTHR33885:SF3">
    <property type="entry name" value="PHAGE SHOCK PROTEIN C"/>
    <property type="match status" value="1"/>
</dbReference>
<dbReference type="KEGG" id="amam:HPC72_02830"/>
<feature type="region of interest" description="Disordered" evidence="6">
    <location>
        <begin position="1"/>
        <end position="30"/>
    </location>
</feature>
<dbReference type="InterPro" id="IPR052027">
    <property type="entry name" value="PspC"/>
</dbReference>
<name>A0A6M8AYS8_9ACTO</name>
<dbReference type="GO" id="GO:0005886">
    <property type="term" value="C:plasma membrane"/>
    <property type="evidence" value="ECO:0007669"/>
    <property type="project" value="UniProtKB-SubCell"/>
</dbReference>
<feature type="region of interest" description="Disordered" evidence="6">
    <location>
        <begin position="494"/>
        <end position="557"/>
    </location>
</feature>
<gene>
    <name evidence="9" type="ORF">HPC72_02830</name>
</gene>
<evidence type="ECO:0000256" key="2">
    <source>
        <dbReference type="ARBA" id="ARBA00022475"/>
    </source>
</evidence>
<feature type="transmembrane region" description="Helical" evidence="7">
    <location>
        <begin position="113"/>
        <end position="134"/>
    </location>
</feature>
<dbReference type="AlphaFoldDB" id="A0A6M8AYS8"/>
<keyword evidence="10" id="KW-1185">Reference proteome</keyword>
<evidence type="ECO:0000313" key="10">
    <source>
        <dbReference type="Proteomes" id="UP000504752"/>
    </source>
</evidence>
<sequence length="557" mass="56694">MSTTPSPTGPPSSDPLGGPGGPPMGPWAVPTQPNRPFMAGLFDSLRRSGVVRAEQRVVGGVCGGLAQRLGIDLILVRCVVAVLSLVMGIGLLAYGLAWALLPEERDGRIHLQQAFSSDMSAGFLGAVVCVIAGAARPDWGLRESAVFGAGWAGMTWRLLWTVGVIGALIWLISSQRQQRAGRSPQSARPVADGAWSAPAEQPRPAWDAGQGAPATGAANGPTWSGPVPGDPHPRPSHGPRGVGPAHPRPPRRPGPGRRLSAVVGGLLLLALAGVALAERHHMLDRLSYSHALVVVGTVTALLGAGVLISGLIGRRGGWLSALGIPAALLALPMLAISPLASPGLDRLVADDVAIIPSDERLSSGDVDLGSFGAGDAVIDLRDLGQAHGGTTARASLGSGHLRILVDRGQPVRIRARVGAGEVSALAEQKWKIEGAQDRHGLTSARRGADDDGPGETTSIDGVRIDAVLTPEGAPSDALTVDASVGAGNITIEESSRAWAPSSATASPAATPSAPPPAPSPSAGPTAPAFSRPSGAAAPEPHRALSHALTASTETRQP</sequence>
<feature type="compositionally biased region" description="Pro residues" evidence="6">
    <location>
        <begin position="512"/>
        <end position="521"/>
    </location>
</feature>
<keyword evidence="5 7" id="KW-0472">Membrane</keyword>
<organism evidence="9 10">
    <name type="scientific">Actinomyces marmotae</name>
    <dbReference type="NCBI Taxonomy" id="2737173"/>
    <lineage>
        <taxon>Bacteria</taxon>
        <taxon>Bacillati</taxon>
        <taxon>Actinomycetota</taxon>
        <taxon>Actinomycetes</taxon>
        <taxon>Actinomycetales</taxon>
        <taxon>Actinomycetaceae</taxon>
        <taxon>Actinomyces</taxon>
    </lineage>
</organism>
<evidence type="ECO:0000256" key="6">
    <source>
        <dbReference type="SAM" id="MobiDB-lite"/>
    </source>
</evidence>
<dbReference type="EMBL" id="CP053642">
    <property type="protein sequence ID" value="QKD79334.1"/>
    <property type="molecule type" value="Genomic_DNA"/>
</dbReference>
<feature type="region of interest" description="Disordered" evidence="6">
    <location>
        <begin position="436"/>
        <end position="461"/>
    </location>
</feature>
<evidence type="ECO:0000256" key="7">
    <source>
        <dbReference type="SAM" id="Phobius"/>
    </source>
</evidence>
<feature type="compositionally biased region" description="Low complexity" evidence="6">
    <location>
        <begin position="499"/>
        <end position="511"/>
    </location>
</feature>
<dbReference type="Pfam" id="PF04024">
    <property type="entry name" value="PspC"/>
    <property type="match status" value="1"/>
</dbReference>
<feature type="compositionally biased region" description="Low complexity" evidence="6">
    <location>
        <begin position="208"/>
        <end position="222"/>
    </location>
</feature>
<feature type="transmembrane region" description="Helical" evidence="7">
    <location>
        <begin position="259"/>
        <end position="277"/>
    </location>
</feature>
<feature type="transmembrane region" description="Helical" evidence="7">
    <location>
        <begin position="74"/>
        <end position="101"/>
    </location>
</feature>
<feature type="transmembrane region" description="Helical" evidence="7">
    <location>
        <begin position="154"/>
        <end position="172"/>
    </location>
</feature>
<protein>
    <submittedName>
        <fullName evidence="9">PspC domain-containing protein</fullName>
    </submittedName>
</protein>
<dbReference type="Proteomes" id="UP000504752">
    <property type="component" value="Chromosome"/>
</dbReference>
<proteinExistence type="predicted"/>
<dbReference type="InterPro" id="IPR007168">
    <property type="entry name" value="Phageshock_PspC_N"/>
</dbReference>
<evidence type="ECO:0000259" key="8">
    <source>
        <dbReference type="Pfam" id="PF04024"/>
    </source>
</evidence>
<reference evidence="9 10" key="1">
    <citation type="submission" date="2020-05" db="EMBL/GenBank/DDBJ databases">
        <title>Actinomyces sp. zg-325.</title>
        <authorList>
            <person name="Yang C."/>
        </authorList>
    </citation>
    <scope>NUCLEOTIDE SEQUENCE [LARGE SCALE GENOMIC DNA]</scope>
    <source>
        <strain evidence="10">zg-325</strain>
    </source>
</reference>
<dbReference type="PANTHER" id="PTHR33885">
    <property type="entry name" value="PHAGE SHOCK PROTEIN C"/>
    <property type="match status" value="1"/>
</dbReference>
<keyword evidence="2" id="KW-1003">Cell membrane</keyword>
<keyword evidence="4 7" id="KW-1133">Transmembrane helix</keyword>
<keyword evidence="3 7" id="KW-0812">Transmembrane</keyword>
<feature type="transmembrane region" description="Helical" evidence="7">
    <location>
        <begin position="289"/>
        <end position="312"/>
    </location>
</feature>
<dbReference type="RefSeq" id="WP_159523976.1">
    <property type="nucleotide sequence ID" value="NZ_CP053642.1"/>
</dbReference>
<feature type="region of interest" description="Disordered" evidence="6">
    <location>
        <begin position="180"/>
        <end position="257"/>
    </location>
</feature>
<accession>A0A6M8AYS8</accession>
<evidence type="ECO:0000256" key="1">
    <source>
        <dbReference type="ARBA" id="ARBA00004162"/>
    </source>
</evidence>
<evidence type="ECO:0000256" key="3">
    <source>
        <dbReference type="ARBA" id="ARBA00022692"/>
    </source>
</evidence>
<comment type="subcellular location">
    <subcellularLocation>
        <location evidence="1">Cell membrane</location>
        <topology evidence="1">Single-pass membrane protein</topology>
    </subcellularLocation>
</comment>
<feature type="domain" description="Phage shock protein PspC N-terminal" evidence="8">
    <location>
        <begin position="52"/>
        <end position="104"/>
    </location>
</feature>
<evidence type="ECO:0000313" key="9">
    <source>
        <dbReference type="EMBL" id="QKD79334.1"/>
    </source>
</evidence>